<proteinExistence type="predicted"/>
<accession>A0AAT9HRX8</accession>
<gene>
    <name evidence="1" type="ORF">SHKM778_66170</name>
</gene>
<evidence type="ECO:0000313" key="1">
    <source>
        <dbReference type="EMBL" id="BFO20229.1"/>
    </source>
</evidence>
<reference evidence="1" key="1">
    <citation type="submission" date="2024-06" db="EMBL/GenBank/DDBJ databases">
        <authorList>
            <consortium name="consrtm"/>
            <person name="Uemura M."/>
            <person name="Terahara T."/>
        </authorList>
    </citation>
    <scope>NUCLEOTIDE SEQUENCE</scope>
    <source>
        <strain evidence="1">KM77-8</strain>
    </source>
</reference>
<sequence>MTERGRACARAAEEAAAEAVRGWSEVLGEAEVRELARKLPRIAPGGPIRPAW</sequence>
<dbReference type="AlphaFoldDB" id="A0AAT9HRX8"/>
<dbReference type="EMBL" id="AP035768">
    <property type="protein sequence ID" value="BFO20229.1"/>
    <property type="molecule type" value="Genomic_DNA"/>
</dbReference>
<evidence type="ECO:0008006" key="2">
    <source>
        <dbReference type="Google" id="ProtNLM"/>
    </source>
</evidence>
<name>A0AAT9HRX8_9ACTN</name>
<organism evidence="1">
    <name type="scientific">Streptomyces haneummycinicus</name>
    <dbReference type="NCBI Taxonomy" id="3074435"/>
    <lineage>
        <taxon>Bacteria</taxon>
        <taxon>Bacillati</taxon>
        <taxon>Actinomycetota</taxon>
        <taxon>Actinomycetes</taxon>
        <taxon>Kitasatosporales</taxon>
        <taxon>Streptomycetaceae</taxon>
        <taxon>Streptomyces</taxon>
    </lineage>
</organism>
<protein>
    <recommendedName>
        <fullName evidence="2">MarR family transcriptional regulator</fullName>
    </recommendedName>
</protein>
<reference evidence="1" key="2">
    <citation type="submission" date="2024-07" db="EMBL/GenBank/DDBJ databases">
        <title>Streptomyces haneummycinica sp. nov., a new antibiotic-producing actinobacterium isolated from marine sediment.</title>
        <authorList>
            <person name="Uemura M."/>
            <person name="Hamada M."/>
            <person name="Hirano S."/>
            <person name="Kobayashi K."/>
            <person name="Ohshiro T."/>
            <person name="Kobayashi T."/>
            <person name="Terahara T."/>
        </authorList>
    </citation>
    <scope>NUCLEOTIDE SEQUENCE</scope>
    <source>
        <strain evidence="1">KM77-8</strain>
    </source>
</reference>